<feature type="region of interest" description="Disordered" evidence="1">
    <location>
        <begin position="1"/>
        <end position="179"/>
    </location>
</feature>
<keyword evidence="3" id="KW-1185">Reference proteome</keyword>
<feature type="compositionally biased region" description="Pro residues" evidence="1">
    <location>
        <begin position="77"/>
        <end position="86"/>
    </location>
</feature>
<reference evidence="3" key="1">
    <citation type="journal article" date="2006" name="Science">
        <title>Ancient noncoding elements conserved in the human genome.</title>
        <authorList>
            <person name="Venkatesh B."/>
            <person name="Kirkness E.F."/>
            <person name="Loh Y.H."/>
            <person name="Halpern A.L."/>
            <person name="Lee A.P."/>
            <person name="Johnson J."/>
            <person name="Dandona N."/>
            <person name="Viswanathan L.D."/>
            <person name="Tay A."/>
            <person name="Venter J.C."/>
            <person name="Strausberg R.L."/>
            <person name="Brenner S."/>
        </authorList>
    </citation>
    <scope>NUCLEOTIDE SEQUENCE [LARGE SCALE GENOMIC DNA]</scope>
</reference>
<evidence type="ECO:0000313" key="3">
    <source>
        <dbReference type="Proteomes" id="UP000314986"/>
    </source>
</evidence>
<evidence type="ECO:0000256" key="1">
    <source>
        <dbReference type="SAM" id="MobiDB-lite"/>
    </source>
</evidence>
<dbReference type="OMA" id="HATETKL"/>
<sequence length="493" mass="56218">MDRGGYRPPPPGPGRGYFGRGGVESPGPAYPHLRPGRDRAEEARTPPPPFGPWGLEQRDFPRPLWERPPLSAGAERYPPPPPPPPQGQEAGRYHPCQEQPPPLPPHHLGLQPLEAGPQEQQQQQQRPFRDHPPPQHQPFPGRAAENGGPHRVDGPGPRQLHPADHGRGDPGGPGPSVAEARESILGVCRLTAELTALCRRLRQSVEDDAAWAETHREALELKEALEAELRPLTDAGYVAAVRRRLGRIETRRSRARRKKEELGLEGRERGERAAEREAGIDEWRAKRVRQVEEKKKERELKAAADSVLAEVRKKQADAKRILDILCALEKLRKLRKEAAARKAVHPPPSSDEIFQLHVEGLRKMIKKRSELYDAEERALRVMLEGEQEEERKRERENKLKKQREKLEEQQREVEFIMFGDPELPSNHPLRPFRQYYLQAEHSPHVLVQIRQEWDRYLVPEDHPDGSFVPHGWVFPVPPSHDTWATALGQSESW</sequence>
<feature type="compositionally biased region" description="Basic and acidic residues" evidence="1">
    <location>
        <begin position="56"/>
        <end position="65"/>
    </location>
</feature>
<dbReference type="Ensembl" id="ENSCMIT00000047227.1">
    <property type="protein sequence ID" value="ENSCMIP00000046565.1"/>
    <property type="gene ID" value="ENSCMIG00000019146.1"/>
</dbReference>
<name>A0A4W3KH64_CALMI</name>
<feature type="compositionally biased region" description="Basic and acidic residues" evidence="1">
    <location>
        <begin position="389"/>
        <end position="405"/>
    </location>
</feature>
<feature type="region of interest" description="Disordered" evidence="1">
    <location>
        <begin position="385"/>
        <end position="405"/>
    </location>
</feature>
<reference evidence="3" key="2">
    <citation type="journal article" date="2007" name="PLoS Biol.">
        <title>Survey sequencing and comparative analysis of the elephant shark (Callorhinchus milii) genome.</title>
        <authorList>
            <person name="Venkatesh B."/>
            <person name="Kirkness E.F."/>
            <person name="Loh Y.H."/>
            <person name="Halpern A.L."/>
            <person name="Lee A.P."/>
            <person name="Johnson J."/>
            <person name="Dandona N."/>
            <person name="Viswanathan L.D."/>
            <person name="Tay A."/>
            <person name="Venter J.C."/>
            <person name="Strausberg R.L."/>
            <person name="Brenner S."/>
        </authorList>
    </citation>
    <scope>NUCLEOTIDE SEQUENCE [LARGE SCALE GENOMIC DNA]</scope>
</reference>
<proteinExistence type="predicted"/>
<accession>A0A4W3KH64</accession>
<dbReference type="AlphaFoldDB" id="A0A4W3KH64"/>
<organism evidence="2 3">
    <name type="scientific">Callorhinchus milii</name>
    <name type="common">Ghost shark</name>
    <dbReference type="NCBI Taxonomy" id="7868"/>
    <lineage>
        <taxon>Eukaryota</taxon>
        <taxon>Metazoa</taxon>
        <taxon>Chordata</taxon>
        <taxon>Craniata</taxon>
        <taxon>Vertebrata</taxon>
        <taxon>Chondrichthyes</taxon>
        <taxon>Holocephali</taxon>
        <taxon>Chimaeriformes</taxon>
        <taxon>Callorhinchidae</taxon>
        <taxon>Callorhinchus</taxon>
    </lineage>
</organism>
<feature type="compositionally biased region" description="Basic and acidic residues" evidence="1">
    <location>
        <begin position="35"/>
        <end position="44"/>
    </location>
</feature>
<dbReference type="Pfam" id="PF16021">
    <property type="entry name" value="PDCD7"/>
    <property type="match status" value="1"/>
</dbReference>
<protein>
    <recommendedName>
        <fullName evidence="4">Programmed cell death 7</fullName>
    </recommendedName>
</protein>
<reference evidence="2" key="5">
    <citation type="submission" date="2025-09" db="UniProtKB">
        <authorList>
            <consortium name="Ensembl"/>
        </authorList>
    </citation>
    <scope>IDENTIFICATION</scope>
</reference>
<dbReference type="Proteomes" id="UP000314986">
    <property type="component" value="Unassembled WGS sequence"/>
</dbReference>
<dbReference type="GeneTree" id="ENSGT00390000017392"/>
<dbReference type="PANTHER" id="PTHR48190:SF2">
    <property type="entry name" value="PROGRAMMED CELL DEATH PROTEIN 7"/>
    <property type="match status" value="1"/>
</dbReference>
<reference evidence="3" key="3">
    <citation type="journal article" date="2014" name="Nature">
        <title>Elephant shark genome provides unique insights into gnathostome evolution.</title>
        <authorList>
            <consortium name="International Elephant Shark Genome Sequencing Consortium"/>
            <person name="Venkatesh B."/>
            <person name="Lee A.P."/>
            <person name="Ravi V."/>
            <person name="Maurya A.K."/>
            <person name="Lian M.M."/>
            <person name="Swann J.B."/>
            <person name="Ohta Y."/>
            <person name="Flajnik M.F."/>
            <person name="Sutoh Y."/>
            <person name="Kasahara M."/>
            <person name="Hoon S."/>
            <person name="Gangu V."/>
            <person name="Roy S.W."/>
            <person name="Irimia M."/>
            <person name="Korzh V."/>
            <person name="Kondrychyn I."/>
            <person name="Lim Z.W."/>
            <person name="Tay B.H."/>
            <person name="Tohari S."/>
            <person name="Kong K.W."/>
            <person name="Ho S."/>
            <person name="Lorente-Galdos B."/>
            <person name="Quilez J."/>
            <person name="Marques-Bonet T."/>
            <person name="Raney B.J."/>
            <person name="Ingham P.W."/>
            <person name="Tay A."/>
            <person name="Hillier L.W."/>
            <person name="Minx P."/>
            <person name="Boehm T."/>
            <person name="Wilson R.K."/>
            <person name="Brenner S."/>
            <person name="Warren W.C."/>
        </authorList>
    </citation>
    <scope>NUCLEOTIDE SEQUENCE [LARGE SCALE GENOMIC DNA]</scope>
</reference>
<reference evidence="2" key="4">
    <citation type="submission" date="2025-08" db="UniProtKB">
        <authorList>
            <consortium name="Ensembl"/>
        </authorList>
    </citation>
    <scope>IDENTIFICATION</scope>
</reference>
<dbReference type="InterPro" id="IPR031974">
    <property type="entry name" value="PDCD7"/>
</dbReference>
<feature type="compositionally biased region" description="Gly residues" evidence="1">
    <location>
        <begin position="14"/>
        <end position="24"/>
    </location>
</feature>
<evidence type="ECO:0008006" key="4">
    <source>
        <dbReference type="Google" id="ProtNLM"/>
    </source>
</evidence>
<dbReference type="InParanoid" id="A0A4W3KH64"/>
<dbReference type="GO" id="GO:0005689">
    <property type="term" value="C:U12-type spliceosomal complex"/>
    <property type="evidence" value="ECO:0007669"/>
    <property type="project" value="TreeGrafter"/>
</dbReference>
<evidence type="ECO:0000313" key="2">
    <source>
        <dbReference type="Ensembl" id="ENSCMIP00000046565.1"/>
    </source>
</evidence>
<dbReference type="InterPro" id="IPR052831">
    <property type="entry name" value="Apoptosis_promoter"/>
</dbReference>
<dbReference type="PANTHER" id="PTHR48190">
    <property type="entry name" value="PROGRAMMED CELL DEATH PROTEIN 7"/>
    <property type="match status" value="1"/>
</dbReference>
<dbReference type="STRING" id="7868.ENSCMIP00000046565"/>
<feature type="compositionally biased region" description="Low complexity" evidence="1">
    <location>
        <begin position="106"/>
        <end position="126"/>
    </location>
</feature>